<dbReference type="EMBL" id="JASJUT010000002">
    <property type="protein sequence ID" value="MDK2594503.1"/>
    <property type="molecule type" value="Genomic_DNA"/>
</dbReference>
<keyword evidence="4" id="KW-1185">Reference proteome</keyword>
<feature type="signal peptide" evidence="1">
    <location>
        <begin position="1"/>
        <end position="23"/>
    </location>
</feature>
<reference evidence="3 4" key="1">
    <citation type="submission" date="2023-05" db="EMBL/GenBank/DDBJ databases">
        <title>Pseudoalteromonas ardens sp. nov., Pseudoalteromonas obscura sp. nov., and Pseudoalteromonas umbrosa sp. nov., isolated from the coral Montipora capitata.</title>
        <authorList>
            <person name="Thomas E.M."/>
            <person name="Smith E.M."/>
            <person name="Papke E."/>
            <person name="Shlafstein M.D."/>
            <person name="Oline D.K."/>
            <person name="Videau P."/>
            <person name="Saw J.H."/>
            <person name="Strangman W.K."/>
            <person name="Ushijima B."/>
        </authorList>
    </citation>
    <scope>NUCLEOTIDE SEQUENCE [LARGE SCALE GENOMIC DNA]</scope>
    <source>
        <strain evidence="3 4">P94</strain>
    </source>
</reference>
<evidence type="ECO:0000313" key="3">
    <source>
        <dbReference type="EMBL" id="MDK2594503.1"/>
    </source>
</evidence>
<accession>A0ABT7EHK7</accession>
<feature type="domain" description="Helix-hairpin-helix DNA-binding motif class 1" evidence="2">
    <location>
        <begin position="44"/>
        <end position="63"/>
    </location>
</feature>
<organism evidence="3 4">
    <name type="scientific">Pseudoalteromonas obscura</name>
    <dbReference type="NCBI Taxonomy" id="3048491"/>
    <lineage>
        <taxon>Bacteria</taxon>
        <taxon>Pseudomonadati</taxon>
        <taxon>Pseudomonadota</taxon>
        <taxon>Gammaproteobacteria</taxon>
        <taxon>Alteromonadales</taxon>
        <taxon>Pseudoalteromonadaceae</taxon>
        <taxon>Pseudoalteromonas</taxon>
    </lineage>
</organism>
<dbReference type="Proteomes" id="UP001231915">
    <property type="component" value="Unassembled WGS sequence"/>
</dbReference>
<feature type="domain" description="Helix-hairpin-helix DNA-binding motif class 1" evidence="2">
    <location>
        <begin position="74"/>
        <end position="93"/>
    </location>
</feature>
<dbReference type="Pfam" id="PF12836">
    <property type="entry name" value="HHH_3"/>
    <property type="match status" value="1"/>
</dbReference>
<dbReference type="RefSeq" id="WP_284136611.1">
    <property type="nucleotide sequence ID" value="NZ_JASJUT010000002.1"/>
</dbReference>
<dbReference type="GO" id="GO:0003677">
    <property type="term" value="F:DNA binding"/>
    <property type="evidence" value="ECO:0007669"/>
    <property type="project" value="UniProtKB-KW"/>
</dbReference>
<gene>
    <name evidence="3" type="ORF">QNM18_05400</name>
</gene>
<dbReference type="SUPFAM" id="SSF47781">
    <property type="entry name" value="RuvA domain 2-like"/>
    <property type="match status" value="1"/>
</dbReference>
<dbReference type="NCBIfam" id="TIGR00426">
    <property type="entry name" value="competence protein ComEA helix-hairpin-helix repeat region"/>
    <property type="match status" value="1"/>
</dbReference>
<dbReference type="InterPro" id="IPR051675">
    <property type="entry name" value="Endo/Exo/Phosphatase_dom_1"/>
</dbReference>
<name>A0ABT7EHK7_9GAMM</name>
<dbReference type="InterPro" id="IPR010994">
    <property type="entry name" value="RuvA_2-like"/>
</dbReference>
<feature type="chain" id="PRO_5046155547" evidence="1">
    <location>
        <begin position="24"/>
        <end position="97"/>
    </location>
</feature>
<keyword evidence="3" id="KW-0238">DNA-binding</keyword>
<dbReference type="Gene3D" id="1.10.150.280">
    <property type="entry name" value="AF1531-like domain"/>
    <property type="match status" value="1"/>
</dbReference>
<evidence type="ECO:0000256" key="1">
    <source>
        <dbReference type="SAM" id="SignalP"/>
    </source>
</evidence>
<dbReference type="PANTHER" id="PTHR21180">
    <property type="entry name" value="ENDONUCLEASE/EXONUCLEASE/PHOSPHATASE FAMILY DOMAIN-CONTAINING PROTEIN 1"/>
    <property type="match status" value="1"/>
</dbReference>
<protein>
    <submittedName>
        <fullName evidence="3">ComEA family DNA-binding protein</fullName>
    </submittedName>
</protein>
<proteinExistence type="predicted"/>
<evidence type="ECO:0000313" key="4">
    <source>
        <dbReference type="Proteomes" id="UP001231915"/>
    </source>
</evidence>
<comment type="caution">
    <text evidence="3">The sequence shown here is derived from an EMBL/GenBank/DDBJ whole genome shotgun (WGS) entry which is preliminary data.</text>
</comment>
<sequence>MRRHTWILGLVVAVLLLSNLVQAQDVNPSEQVPLVVNVNTAQVNELILLPGIGEAKAQAIVLSREQNGRFVDVQELERVKGIGKGLIEKLKAHVVFE</sequence>
<dbReference type="SMART" id="SM00278">
    <property type="entry name" value="HhH1"/>
    <property type="match status" value="2"/>
</dbReference>
<dbReference type="InterPro" id="IPR003583">
    <property type="entry name" value="Hlx-hairpin-Hlx_DNA-bd_motif"/>
</dbReference>
<dbReference type="InterPro" id="IPR004509">
    <property type="entry name" value="Competence_ComEA_HhH"/>
</dbReference>
<evidence type="ECO:0000259" key="2">
    <source>
        <dbReference type="SMART" id="SM00278"/>
    </source>
</evidence>
<keyword evidence="1" id="KW-0732">Signal</keyword>
<dbReference type="PANTHER" id="PTHR21180:SF32">
    <property type="entry name" value="ENDONUCLEASE_EXONUCLEASE_PHOSPHATASE FAMILY DOMAIN-CONTAINING PROTEIN 1"/>
    <property type="match status" value="1"/>
</dbReference>